<name>A0A380C1H7_SPOPA</name>
<evidence type="ECO:0000313" key="1">
    <source>
        <dbReference type="EMBL" id="SUJ10476.1"/>
    </source>
</evidence>
<gene>
    <name evidence="1" type="ORF">NCTC4822_01971</name>
</gene>
<dbReference type="Proteomes" id="UP000254519">
    <property type="component" value="Unassembled WGS sequence"/>
</dbReference>
<dbReference type="AlphaFoldDB" id="A0A380C1H7"/>
<sequence length="39" mass="4319">MNNENEILVISRGQDSTTCLSLELVLVENVSRKKGAEVE</sequence>
<organism evidence="1 2">
    <name type="scientific">Sporosarcina pasteurii</name>
    <name type="common">Bacillus pasteurii</name>
    <dbReference type="NCBI Taxonomy" id="1474"/>
    <lineage>
        <taxon>Bacteria</taxon>
        <taxon>Bacillati</taxon>
        <taxon>Bacillota</taxon>
        <taxon>Bacilli</taxon>
        <taxon>Bacillales</taxon>
        <taxon>Caryophanaceae</taxon>
        <taxon>Sporosarcina</taxon>
    </lineage>
</organism>
<accession>A0A380C1H7</accession>
<keyword evidence="2" id="KW-1185">Reference proteome</keyword>
<dbReference type="EMBL" id="UGYZ01000002">
    <property type="protein sequence ID" value="SUJ10476.1"/>
    <property type="molecule type" value="Genomic_DNA"/>
</dbReference>
<evidence type="ECO:0000313" key="2">
    <source>
        <dbReference type="Proteomes" id="UP000254519"/>
    </source>
</evidence>
<protein>
    <submittedName>
        <fullName evidence="1">Uncharacterized protein</fullName>
    </submittedName>
</protein>
<proteinExistence type="predicted"/>
<reference evidence="1 2" key="1">
    <citation type="submission" date="2018-06" db="EMBL/GenBank/DDBJ databases">
        <authorList>
            <consortium name="Pathogen Informatics"/>
            <person name="Doyle S."/>
        </authorList>
    </citation>
    <scope>NUCLEOTIDE SEQUENCE [LARGE SCALE GENOMIC DNA]</scope>
    <source>
        <strain evidence="2">ATCC 11859 / DSM 33 / NCIB 8841 / NCTC 4822</strain>
    </source>
</reference>